<evidence type="ECO:0000313" key="10">
    <source>
        <dbReference type="Proteomes" id="UP000654257"/>
    </source>
</evidence>
<dbReference type="EMBL" id="BMCU01000001">
    <property type="protein sequence ID" value="GGF96522.1"/>
    <property type="molecule type" value="Genomic_DNA"/>
</dbReference>
<dbReference type="Proteomes" id="UP000654257">
    <property type="component" value="Unassembled WGS sequence"/>
</dbReference>
<feature type="domain" description="Major facilitator superfamily (MFS) profile" evidence="8">
    <location>
        <begin position="21"/>
        <end position="518"/>
    </location>
</feature>
<organism evidence="9 10">
    <name type="scientific">Rhodococcoides trifolii</name>
    <dbReference type="NCBI Taxonomy" id="908250"/>
    <lineage>
        <taxon>Bacteria</taxon>
        <taxon>Bacillati</taxon>
        <taxon>Actinomycetota</taxon>
        <taxon>Actinomycetes</taxon>
        <taxon>Mycobacteriales</taxon>
        <taxon>Nocardiaceae</taxon>
        <taxon>Rhodococcoides</taxon>
    </lineage>
</organism>
<dbReference type="Gene3D" id="1.20.1250.20">
    <property type="entry name" value="MFS general substrate transporter like domains"/>
    <property type="match status" value="1"/>
</dbReference>
<dbReference type="GO" id="GO:0005886">
    <property type="term" value="C:plasma membrane"/>
    <property type="evidence" value="ECO:0007669"/>
    <property type="project" value="UniProtKB-SubCell"/>
</dbReference>
<evidence type="ECO:0000256" key="1">
    <source>
        <dbReference type="ARBA" id="ARBA00004651"/>
    </source>
</evidence>
<keyword evidence="3" id="KW-1003">Cell membrane</keyword>
<dbReference type="GO" id="GO:0022857">
    <property type="term" value="F:transmembrane transporter activity"/>
    <property type="evidence" value="ECO:0007669"/>
    <property type="project" value="InterPro"/>
</dbReference>
<feature type="transmembrane region" description="Helical" evidence="7">
    <location>
        <begin position="144"/>
        <end position="165"/>
    </location>
</feature>
<dbReference type="SUPFAM" id="SSF103473">
    <property type="entry name" value="MFS general substrate transporter"/>
    <property type="match status" value="1"/>
</dbReference>
<dbReference type="InterPro" id="IPR020846">
    <property type="entry name" value="MFS_dom"/>
</dbReference>
<reference evidence="9" key="2">
    <citation type="submission" date="2020-09" db="EMBL/GenBank/DDBJ databases">
        <authorList>
            <person name="Sun Q."/>
            <person name="Sedlacek I."/>
        </authorList>
    </citation>
    <scope>NUCLEOTIDE SEQUENCE</scope>
    <source>
        <strain evidence="9">CCM 7905</strain>
    </source>
</reference>
<dbReference type="AlphaFoldDB" id="A0A917CUJ4"/>
<dbReference type="InterPro" id="IPR036259">
    <property type="entry name" value="MFS_trans_sf"/>
</dbReference>
<dbReference type="CDD" id="cd17321">
    <property type="entry name" value="MFS_MMR_MDR_like"/>
    <property type="match status" value="1"/>
</dbReference>
<reference evidence="9" key="1">
    <citation type="journal article" date="2014" name="Int. J. Syst. Evol. Microbiol.">
        <title>Complete genome sequence of Corynebacterium casei LMG S-19264T (=DSM 44701T), isolated from a smear-ripened cheese.</title>
        <authorList>
            <consortium name="US DOE Joint Genome Institute (JGI-PGF)"/>
            <person name="Walter F."/>
            <person name="Albersmeier A."/>
            <person name="Kalinowski J."/>
            <person name="Ruckert C."/>
        </authorList>
    </citation>
    <scope>NUCLEOTIDE SEQUENCE</scope>
    <source>
        <strain evidence="9">CCM 7905</strain>
    </source>
</reference>
<gene>
    <name evidence="9" type="ORF">GCM10007304_08110</name>
</gene>
<feature type="transmembrane region" description="Helical" evidence="7">
    <location>
        <begin position="209"/>
        <end position="227"/>
    </location>
</feature>
<keyword evidence="2" id="KW-0813">Transport</keyword>
<dbReference type="PROSITE" id="PS50850">
    <property type="entry name" value="MFS"/>
    <property type="match status" value="1"/>
</dbReference>
<feature type="transmembrane region" description="Helical" evidence="7">
    <location>
        <begin position="116"/>
        <end position="137"/>
    </location>
</feature>
<feature type="transmembrane region" description="Helical" evidence="7">
    <location>
        <begin position="55"/>
        <end position="75"/>
    </location>
</feature>
<keyword evidence="6 7" id="KW-0472">Membrane</keyword>
<feature type="transmembrane region" description="Helical" evidence="7">
    <location>
        <begin position="87"/>
        <end position="104"/>
    </location>
</feature>
<feature type="transmembrane region" description="Helical" evidence="7">
    <location>
        <begin position="413"/>
        <end position="431"/>
    </location>
</feature>
<evidence type="ECO:0000256" key="4">
    <source>
        <dbReference type="ARBA" id="ARBA00022692"/>
    </source>
</evidence>
<feature type="transmembrane region" description="Helical" evidence="7">
    <location>
        <begin position="233"/>
        <end position="255"/>
    </location>
</feature>
<dbReference type="Gene3D" id="1.20.1720.10">
    <property type="entry name" value="Multidrug resistance protein D"/>
    <property type="match status" value="1"/>
</dbReference>
<proteinExistence type="predicted"/>
<comment type="caution">
    <text evidence="9">The sequence shown here is derived from an EMBL/GenBank/DDBJ whole genome shotgun (WGS) entry which is preliminary data.</text>
</comment>
<feature type="transmembrane region" description="Helical" evidence="7">
    <location>
        <begin position="177"/>
        <end position="197"/>
    </location>
</feature>
<keyword evidence="10" id="KW-1185">Reference proteome</keyword>
<sequence length="538" mass="56482">MSSTGHLTSTSDLTRRRQLAAFGVICIAELLIVLDMTVINVALPSIGIELETGISGLQWIVDAYTLTFSGLLLAFGNLGDRYGRRRLLLIGLTGLGLTCIIGALGDTLEQVITSRALMGVFAAVVLPATLAVITNLFPKPKERALAIGVWSSIAGVAVAIGPISGGWLLEHFSWHSVFWLNVPVAIVAVAAVAVVVPESKASVVGPLDVVGVLLSIAGVSLLVFIVIEAPKFGWLSVTTLGGFALSVALLVGFVYRELHTESPVLDVTLFKIRPFAWPAVAIAVGYFSLFGFLFLITQYFQGVREYSPLAFGIATLPFAAALAVSSPAATLIAQKIGTMPVLVTGLILIGAGLLVAGQVELTSSYLTLVLPAMLLLAVGIAIIQGPATESIMSSLPLDEAGAGSAVNDTTREIGGTLGVAVLGSIVASYYVSTVKPLVDAIPNAMITDTERGYATSSVLSVIELQKREIPAMFEPSRQQLIMQMKEAALRGSEVAAYFGAAAVFICAAVVFVMLPRQYRTTGMLAITDDDGEEISVTK</sequence>
<evidence type="ECO:0000256" key="2">
    <source>
        <dbReference type="ARBA" id="ARBA00022448"/>
    </source>
</evidence>
<keyword evidence="5 7" id="KW-1133">Transmembrane helix</keyword>
<evidence type="ECO:0000256" key="5">
    <source>
        <dbReference type="ARBA" id="ARBA00022989"/>
    </source>
</evidence>
<accession>A0A917CUJ4</accession>
<dbReference type="Pfam" id="PF07690">
    <property type="entry name" value="MFS_1"/>
    <property type="match status" value="1"/>
</dbReference>
<feature type="transmembrane region" description="Helical" evidence="7">
    <location>
        <begin position="275"/>
        <end position="300"/>
    </location>
</feature>
<name>A0A917CUJ4_9NOCA</name>
<evidence type="ECO:0000259" key="8">
    <source>
        <dbReference type="PROSITE" id="PS50850"/>
    </source>
</evidence>
<feature type="transmembrane region" description="Helical" evidence="7">
    <location>
        <begin position="20"/>
        <end position="43"/>
    </location>
</feature>
<protein>
    <submittedName>
        <fullName evidence="9">MFS transporter</fullName>
    </submittedName>
</protein>
<evidence type="ECO:0000256" key="7">
    <source>
        <dbReference type="SAM" id="Phobius"/>
    </source>
</evidence>
<dbReference type="PRINTS" id="PR01036">
    <property type="entry name" value="TCRTETB"/>
</dbReference>
<evidence type="ECO:0000256" key="6">
    <source>
        <dbReference type="ARBA" id="ARBA00023136"/>
    </source>
</evidence>
<keyword evidence="4 7" id="KW-0812">Transmembrane</keyword>
<dbReference type="PANTHER" id="PTHR42718">
    <property type="entry name" value="MAJOR FACILITATOR SUPERFAMILY MULTIDRUG TRANSPORTER MFSC"/>
    <property type="match status" value="1"/>
</dbReference>
<dbReference type="PANTHER" id="PTHR42718:SF42">
    <property type="entry name" value="EXPORT PROTEIN"/>
    <property type="match status" value="1"/>
</dbReference>
<feature type="transmembrane region" description="Helical" evidence="7">
    <location>
        <begin position="365"/>
        <end position="383"/>
    </location>
</feature>
<feature type="transmembrane region" description="Helical" evidence="7">
    <location>
        <begin position="306"/>
        <end position="324"/>
    </location>
</feature>
<dbReference type="NCBIfam" id="TIGR00711">
    <property type="entry name" value="efflux_EmrB"/>
    <property type="match status" value="1"/>
</dbReference>
<feature type="transmembrane region" description="Helical" evidence="7">
    <location>
        <begin position="494"/>
        <end position="514"/>
    </location>
</feature>
<evidence type="ECO:0000256" key="3">
    <source>
        <dbReference type="ARBA" id="ARBA00022475"/>
    </source>
</evidence>
<evidence type="ECO:0000313" key="9">
    <source>
        <dbReference type="EMBL" id="GGF96522.1"/>
    </source>
</evidence>
<feature type="transmembrane region" description="Helical" evidence="7">
    <location>
        <begin position="336"/>
        <end position="359"/>
    </location>
</feature>
<comment type="subcellular location">
    <subcellularLocation>
        <location evidence="1">Cell membrane</location>
        <topology evidence="1">Multi-pass membrane protein</topology>
    </subcellularLocation>
</comment>
<dbReference type="InterPro" id="IPR004638">
    <property type="entry name" value="EmrB-like"/>
</dbReference>
<dbReference type="RefSeq" id="WP_188543373.1">
    <property type="nucleotide sequence ID" value="NZ_BMCU01000001.1"/>
</dbReference>
<dbReference type="InterPro" id="IPR011701">
    <property type="entry name" value="MFS"/>
</dbReference>